<dbReference type="RefSeq" id="WP_262991912.1">
    <property type="nucleotide sequence ID" value="NZ_JAOTJC010000004.1"/>
</dbReference>
<protein>
    <recommendedName>
        <fullName evidence="3">Secreted protein</fullName>
    </recommendedName>
</protein>
<evidence type="ECO:0008006" key="3">
    <source>
        <dbReference type="Google" id="ProtNLM"/>
    </source>
</evidence>
<name>A0ABT2VLR4_9ALTE</name>
<gene>
    <name evidence="1" type="ORF">OCL06_01210</name>
</gene>
<sequence>MLKLGKLFAISSVALALGACDVDKTEQGDMPDVEVEGGEVPEYEVVKKEDGEMPDVDVEGGEMPEYDVDTADVEVGTEKKVVEVPEVDVEMPEDDDERDLDDN</sequence>
<comment type="caution">
    <text evidence="1">The sequence shown here is derived from an EMBL/GenBank/DDBJ whole genome shotgun (WGS) entry which is preliminary data.</text>
</comment>
<evidence type="ECO:0000313" key="1">
    <source>
        <dbReference type="EMBL" id="MCU7553211.1"/>
    </source>
</evidence>
<organism evidence="1 2">
    <name type="scientific">Alteromonas salexigens</name>
    <dbReference type="NCBI Taxonomy" id="2982530"/>
    <lineage>
        <taxon>Bacteria</taxon>
        <taxon>Pseudomonadati</taxon>
        <taxon>Pseudomonadota</taxon>
        <taxon>Gammaproteobacteria</taxon>
        <taxon>Alteromonadales</taxon>
        <taxon>Alteromonadaceae</taxon>
        <taxon>Alteromonas/Salinimonas group</taxon>
        <taxon>Alteromonas</taxon>
    </lineage>
</organism>
<reference evidence="2" key="1">
    <citation type="submission" date="2023-07" db="EMBL/GenBank/DDBJ databases">
        <title>Study on multiphase classification of strain Alteromonas salexigens isolated from the Yellow Sea.</title>
        <authorList>
            <person name="Sun L."/>
        </authorList>
    </citation>
    <scope>NUCLEOTIDE SEQUENCE [LARGE SCALE GENOMIC DNA]</scope>
    <source>
        <strain evidence="2">ASW11-19</strain>
    </source>
</reference>
<accession>A0ABT2VLR4</accession>
<dbReference type="Proteomes" id="UP001209257">
    <property type="component" value="Unassembled WGS sequence"/>
</dbReference>
<proteinExistence type="predicted"/>
<dbReference type="PROSITE" id="PS51257">
    <property type="entry name" value="PROKAR_LIPOPROTEIN"/>
    <property type="match status" value="1"/>
</dbReference>
<keyword evidence="2" id="KW-1185">Reference proteome</keyword>
<dbReference type="EMBL" id="JAOTJC010000004">
    <property type="protein sequence ID" value="MCU7553211.1"/>
    <property type="molecule type" value="Genomic_DNA"/>
</dbReference>
<evidence type="ECO:0000313" key="2">
    <source>
        <dbReference type="Proteomes" id="UP001209257"/>
    </source>
</evidence>